<sequence length="234" mass="26817">MEEAMRREIDRVDCLPFIDEVERATPPKRFTTPSITPFKGDFDPKGHLRHFNSTMILYKADDTLMCKVFTMTLRRAAQDWFYTLPSASIGSFKEFALIFTKEYTSYRIVIKHVDHLFNVRKKPDESLRDYLKRFKAEKANIIGCNDLVASSAFKKDLPTEHELYHELAITPSQTLAEVFATAQHYALWDNDRIATKKASKQADCPIGRQAKRATSSNTKHGTSADHGPKKVARK</sequence>
<feature type="compositionally biased region" description="Polar residues" evidence="1">
    <location>
        <begin position="212"/>
        <end position="221"/>
    </location>
</feature>
<dbReference type="RefSeq" id="XP_021800250.1">
    <property type="nucleotide sequence ID" value="XM_021944558.1"/>
</dbReference>
<protein>
    <submittedName>
        <fullName evidence="4">Uncharacterized protein LOC110744568</fullName>
    </submittedName>
</protein>
<evidence type="ECO:0000256" key="1">
    <source>
        <dbReference type="SAM" id="MobiDB-lite"/>
    </source>
</evidence>
<name>A0A6P5R5J4_PRUAV</name>
<proteinExistence type="predicted"/>
<dbReference type="InterPro" id="IPR005162">
    <property type="entry name" value="Retrotrans_gag_dom"/>
</dbReference>
<evidence type="ECO:0000313" key="4">
    <source>
        <dbReference type="RefSeq" id="XP_021800250.1"/>
    </source>
</evidence>
<dbReference type="AlphaFoldDB" id="A0A6P5R5J4"/>
<gene>
    <name evidence="4" type="primary">LOC110744568</name>
</gene>
<dbReference type="Proteomes" id="UP000515124">
    <property type="component" value="Unplaced"/>
</dbReference>
<feature type="domain" description="Retrotransposon gag" evidence="2">
    <location>
        <begin position="67"/>
        <end position="136"/>
    </location>
</feature>
<dbReference type="Pfam" id="PF03732">
    <property type="entry name" value="Retrotrans_gag"/>
    <property type="match status" value="1"/>
</dbReference>
<dbReference type="PANTHER" id="PTHR33223">
    <property type="entry name" value="CCHC-TYPE DOMAIN-CONTAINING PROTEIN"/>
    <property type="match status" value="1"/>
</dbReference>
<organism evidence="3 4">
    <name type="scientific">Prunus avium</name>
    <name type="common">Cherry</name>
    <name type="synonym">Cerasus avium</name>
    <dbReference type="NCBI Taxonomy" id="42229"/>
    <lineage>
        <taxon>Eukaryota</taxon>
        <taxon>Viridiplantae</taxon>
        <taxon>Streptophyta</taxon>
        <taxon>Embryophyta</taxon>
        <taxon>Tracheophyta</taxon>
        <taxon>Spermatophyta</taxon>
        <taxon>Magnoliopsida</taxon>
        <taxon>eudicotyledons</taxon>
        <taxon>Gunneridae</taxon>
        <taxon>Pentapetalae</taxon>
        <taxon>rosids</taxon>
        <taxon>fabids</taxon>
        <taxon>Rosales</taxon>
        <taxon>Rosaceae</taxon>
        <taxon>Amygdaloideae</taxon>
        <taxon>Amygdaleae</taxon>
        <taxon>Prunus</taxon>
    </lineage>
</organism>
<keyword evidence="3" id="KW-1185">Reference proteome</keyword>
<accession>A0A6P5R5J4</accession>
<dbReference type="KEGG" id="pavi:110744568"/>
<feature type="region of interest" description="Disordered" evidence="1">
    <location>
        <begin position="198"/>
        <end position="234"/>
    </location>
</feature>
<dbReference type="GeneID" id="110744568"/>
<dbReference type="PANTHER" id="PTHR33223:SF10">
    <property type="entry name" value="AMINOTRANSFERASE-LIKE PLANT MOBILE DOMAIN-CONTAINING PROTEIN"/>
    <property type="match status" value="1"/>
</dbReference>
<evidence type="ECO:0000259" key="2">
    <source>
        <dbReference type="Pfam" id="PF03732"/>
    </source>
</evidence>
<reference evidence="4" key="1">
    <citation type="submission" date="2025-08" db="UniProtKB">
        <authorList>
            <consortium name="RefSeq"/>
        </authorList>
    </citation>
    <scope>IDENTIFICATION</scope>
</reference>
<evidence type="ECO:0000313" key="3">
    <source>
        <dbReference type="Proteomes" id="UP000515124"/>
    </source>
</evidence>